<protein>
    <submittedName>
        <fullName evidence="1">Uncharacterized protein</fullName>
    </submittedName>
</protein>
<evidence type="ECO:0000313" key="2">
    <source>
        <dbReference type="Proteomes" id="UP001500748"/>
    </source>
</evidence>
<keyword evidence="2" id="KW-1185">Reference proteome</keyword>
<evidence type="ECO:0000313" key="1">
    <source>
        <dbReference type="EMBL" id="GAA3761159.1"/>
    </source>
</evidence>
<gene>
    <name evidence="1" type="ORF">GCM10022423_10450</name>
</gene>
<dbReference type="EMBL" id="BAABDU010000003">
    <property type="protein sequence ID" value="GAA3761159.1"/>
    <property type="molecule type" value="Genomic_DNA"/>
</dbReference>
<reference evidence="2" key="1">
    <citation type="journal article" date="2019" name="Int. J. Syst. Evol. Microbiol.">
        <title>The Global Catalogue of Microorganisms (GCM) 10K type strain sequencing project: providing services to taxonomists for standard genome sequencing and annotation.</title>
        <authorList>
            <consortium name="The Broad Institute Genomics Platform"/>
            <consortium name="The Broad Institute Genome Sequencing Center for Infectious Disease"/>
            <person name="Wu L."/>
            <person name="Ma J."/>
        </authorList>
    </citation>
    <scope>NUCLEOTIDE SEQUENCE [LARGE SCALE GENOMIC DNA]</scope>
    <source>
        <strain evidence="2">JCM 17337</strain>
    </source>
</reference>
<organism evidence="1 2">
    <name type="scientific">Flavobacterium ginsengiterrae</name>
    <dbReference type="NCBI Taxonomy" id="871695"/>
    <lineage>
        <taxon>Bacteria</taxon>
        <taxon>Pseudomonadati</taxon>
        <taxon>Bacteroidota</taxon>
        <taxon>Flavobacteriia</taxon>
        <taxon>Flavobacteriales</taxon>
        <taxon>Flavobacteriaceae</taxon>
        <taxon>Flavobacterium</taxon>
    </lineage>
</organism>
<proteinExistence type="predicted"/>
<name>A0ABP7GHI0_9FLAO</name>
<dbReference type="Proteomes" id="UP001500748">
    <property type="component" value="Unassembled WGS sequence"/>
</dbReference>
<comment type="caution">
    <text evidence="1">The sequence shown here is derived from an EMBL/GenBank/DDBJ whole genome shotgun (WGS) entry which is preliminary data.</text>
</comment>
<sequence length="140" mass="16650">MAKYVIHKVSFFFTDDSLIVLPQEEVTGSVLSTFNTIEEAKTEKAKQDIISVQKLSGSDVKQFYIDSDNDKQIYADLKEYYLSEFNIEIEENEYFNFPENISEQQAEKFMEILNLTFHYIMEYEDDEDPKDFDDYDQIHF</sequence>
<accession>A0ABP7GHI0</accession>
<dbReference type="RefSeq" id="WP_345141263.1">
    <property type="nucleotide sequence ID" value="NZ_BAABDU010000003.1"/>
</dbReference>